<evidence type="ECO:0000256" key="1">
    <source>
        <dbReference type="SAM" id="Phobius"/>
    </source>
</evidence>
<accession>A0ABV8RKW0</accession>
<feature type="transmembrane region" description="Helical" evidence="1">
    <location>
        <begin position="51"/>
        <end position="71"/>
    </location>
</feature>
<organism evidence="2 3">
    <name type="scientific">Sphingorhabdus arenilitoris</name>
    <dbReference type="NCBI Taxonomy" id="1490041"/>
    <lineage>
        <taxon>Bacteria</taxon>
        <taxon>Pseudomonadati</taxon>
        <taxon>Pseudomonadota</taxon>
        <taxon>Alphaproteobacteria</taxon>
        <taxon>Sphingomonadales</taxon>
        <taxon>Sphingomonadaceae</taxon>
        <taxon>Sphingorhabdus</taxon>
    </lineage>
</organism>
<proteinExistence type="predicted"/>
<comment type="caution">
    <text evidence="2">The sequence shown here is derived from an EMBL/GenBank/DDBJ whole genome shotgun (WGS) entry which is preliminary data.</text>
</comment>
<dbReference type="EMBL" id="JBHSDH010000013">
    <property type="protein sequence ID" value="MFC4292916.1"/>
    <property type="molecule type" value="Genomic_DNA"/>
</dbReference>
<sequence>MGIILILLLIVAMGAVVFAVIKGLHAFANLEPENVDENGVPLSLKVQNKAMFARVKWQAIAILLVAALLLLSQTA</sequence>
<protein>
    <recommendedName>
        <fullName evidence="4">HIG1 domain-containing protein</fullName>
    </recommendedName>
</protein>
<gene>
    <name evidence="2" type="ORF">ACFOWX_10880</name>
</gene>
<evidence type="ECO:0008006" key="4">
    <source>
        <dbReference type="Google" id="ProtNLM"/>
    </source>
</evidence>
<dbReference type="RefSeq" id="WP_381423996.1">
    <property type="nucleotide sequence ID" value="NZ_JBHSDH010000013.1"/>
</dbReference>
<dbReference type="Proteomes" id="UP001595887">
    <property type="component" value="Unassembled WGS sequence"/>
</dbReference>
<keyword evidence="1" id="KW-1133">Transmembrane helix</keyword>
<keyword evidence="1" id="KW-0472">Membrane</keyword>
<reference evidence="3" key="1">
    <citation type="journal article" date="2019" name="Int. J. Syst. Evol. Microbiol.">
        <title>The Global Catalogue of Microorganisms (GCM) 10K type strain sequencing project: providing services to taxonomists for standard genome sequencing and annotation.</title>
        <authorList>
            <consortium name="The Broad Institute Genomics Platform"/>
            <consortium name="The Broad Institute Genome Sequencing Center for Infectious Disease"/>
            <person name="Wu L."/>
            <person name="Ma J."/>
        </authorList>
    </citation>
    <scope>NUCLEOTIDE SEQUENCE [LARGE SCALE GENOMIC DNA]</scope>
    <source>
        <strain evidence="3">CECT 8531</strain>
    </source>
</reference>
<evidence type="ECO:0000313" key="2">
    <source>
        <dbReference type="EMBL" id="MFC4292916.1"/>
    </source>
</evidence>
<evidence type="ECO:0000313" key="3">
    <source>
        <dbReference type="Proteomes" id="UP001595887"/>
    </source>
</evidence>
<keyword evidence="3" id="KW-1185">Reference proteome</keyword>
<keyword evidence="1" id="KW-0812">Transmembrane</keyword>
<name>A0ABV8RKW0_9SPHN</name>